<name>A0A438JS17_VITVI</name>
<dbReference type="EMBL" id="QGNW01000029">
    <property type="protein sequence ID" value="RVX11746.1"/>
    <property type="molecule type" value="Genomic_DNA"/>
</dbReference>
<dbReference type="Gene3D" id="2.60.300.12">
    <property type="entry name" value="HesB-like domain"/>
    <property type="match status" value="1"/>
</dbReference>
<organism evidence="1 2">
    <name type="scientific">Vitis vinifera</name>
    <name type="common">Grape</name>
    <dbReference type="NCBI Taxonomy" id="29760"/>
    <lineage>
        <taxon>Eukaryota</taxon>
        <taxon>Viridiplantae</taxon>
        <taxon>Streptophyta</taxon>
        <taxon>Embryophyta</taxon>
        <taxon>Tracheophyta</taxon>
        <taxon>Spermatophyta</taxon>
        <taxon>Magnoliopsida</taxon>
        <taxon>eudicotyledons</taxon>
        <taxon>Gunneridae</taxon>
        <taxon>Pentapetalae</taxon>
        <taxon>rosids</taxon>
        <taxon>Vitales</taxon>
        <taxon>Vitaceae</taxon>
        <taxon>Viteae</taxon>
        <taxon>Vitis</taxon>
    </lineage>
</organism>
<protein>
    <submittedName>
        <fullName evidence="1">Iron-sulfur assembly protein IscA-like 1, mitochondrial</fullName>
    </submittedName>
</protein>
<evidence type="ECO:0000313" key="2">
    <source>
        <dbReference type="Proteomes" id="UP000288805"/>
    </source>
</evidence>
<dbReference type="SUPFAM" id="SSF89360">
    <property type="entry name" value="HesB-like domain"/>
    <property type="match status" value="1"/>
</dbReference>
<accession>A0A438JS17</accession>
<dbReference type="PANTHER" id="PTHR10072">
    <property type="entry name" value="IRON-SULFUR CLUSTER ASSEMBLY PROTEIN"/>
    <property type="match status" value="1"/>
</dbReference>
<reference evidence="1 2" key="1">
    <citation type="journal article" date="2018" name="PLoS Genet.">
        <title>Population sequencing reveals clonal diversity and ancestral inbreeding in the grapevine cultivar Chardonnay.</title>
        <authorList>
            <person name="Roach M.J."/>
            <person name="Johnson D.L."/>
            <person name="Bohlmann J."/>
            <person name="van Vuuren H.J."/>
            <person name="Jones S.J."/>
            <person name="Pretorius I.S."/>
            <person name="Schmidt S.A."/>
            <person name="Borneman A.R."/>
        </authorList>
    </citation>
    <scope>NUCLEOTIDE SEQUENCE [LARGE SCALE GENOMIC DNA]</scope>
    <source>
        <strain evidence="2">cv. Chardonnay</strain>
        <tissue evidence="1">Leaf</tissue>
    </source>
</reference>
<proteinExistence type="predicted"/>
<dbReference type="PANTHER" id="PTHR10072:SF41">
    <property type="entry name" value="IRON-SULFUR CLUSTER ASSEMBLY 1 HOMOLOG, MITOCHONDRIAL"/>
    <property type="match status" value="1"/>
</dbReference>
<dbReference type="InterPro" id="IPR050322">
    <property type="entry name" value="Fe-S_cluster_asmbl/transfer"/>
</dbReference>
<evidence type="ECO:0000313" key="1">
    <source>
        <dbReference type="EMBL" id="RVX11746.1"/>
    </source>
</evidence>
<sequence length="235" mass="26389">MRRAPYRRGFRFLIQSLYLQEGIRTGCPDAPSDGFVSHGQREECKSGGLLPGIRRLPGIPFFFVRRHIYTASGGTVPLINGEEIFYVCHDDIRRQHGHRHPTGGCQKPWWNDEITPERKMEPTWNWYMINSPKECARNDWNSAGWSMASSFLAAAAAKAGPSLRRQALTLTDAAASRIRHLLQQRQRTFLRLGVKARGCNGLSYTLNYAGTGLFGGCGKSAMEESLGAQKYQARI</sequence>
<dbReference type="Proteomes" id="UP000288805">
    <property type="component" value="Unassembled WGS sequence"/>
</dbReference>
<dbReference type="AlphaFoldDB" id="A0A438JS17"/>
<gene>
    <name evidence="1" type="primary">VvCHDp000455_1</name>
    <name evidence="1" type="ORF">CK203_009605</name>
</gene>
<comment type="caution">
    <text evidence="1">The sequence shown here is derived from an EMBL/GenBank/DDBJ whole genome shotgun (WGS) entry which is preliminary data.</text>
</comment>
<dbReference type="InterPro" id="IPR035903">
    <property type="entry name" value="HesB-like_dom_sf"/>
</dbReference>